<sequence length="70" mass="7887">MEISTLKERLLPMYRPPKDQISSMPELQFSSGGMPEAMAMMSENGIGTEFSAAYSSVSEQFKRTPRKPNR</sequence>
<gene>
    <name evidence="1" type="ORF">FPZ49_01295</name>
</gene>
<name>A0A559KII7_9BACL</name>
<protein>
    <submittedName>
        <fullName evidence="1">Uncharacterized protein</fullName>
    </submittedName>
</protein>
<reference evidence="1 2" key="1">
    <citation type="submission" date="2019-07" db="EMBL/GenBank/DDBJ databases">
        <authorList>
            <person name="Kim J."/>
        </authorList>
    </citation>
    <scope>NUCLEOTIDE SEQUENCE [LARGE SCALE GENOMIC DNA]</scope>
    <source>
        <strain evidence="1 2">JC52</strain>
    </source>
</reference>
<dbReference type="AlphaFoldDB" id="A0A559KII7"/>
<dbReference type="Proteomes" id="UP000317036">
    <property type="component" value="Unassembled WGS sequence"/>
</dbReference>
<comment type="caution">
    <text evidence="1">The sequence shown here is derived from an EMBL/GenBank/DDBJ whole genome shotgun (WGS) entry which is preliminary data.</text>
</comment>
<evidence type="ECO:0000313" key="2">
    <source>
        <dbReference type="Proteomes" id="UP000317036"/>
    </source>
</evidence>
<accession>A0A559KII7</accession>
<organism evidence="1 2">
    <name type="scientific">Paenibacillus cremeus</name>
    <dbReference type="NCBI Taxonomy" id="2163881"/>
    <lineage>
        <taxon>Bacteria</taxon>
        <taxon>Bacillati</taxon>
        <taxon>Bacillota</taxon>
        <taxon>Bacilli</taxon>
        <taxon>Bacillales</taxon>
        <taxon>Paenibacillaceae</taxon>
        <taxon>Paenibacillus</taxon>
    </lineage>
</organism>
<evidence type="ECO:0000313" key="1">
    <source>
        <dbReference type="EMBL" id="TVY11947.1"/>
    </source>
</evidence>
<dbReference type="EMBL" id="VNJI01000001">
    <property type="protein sequence ID" value="TVY11947.1"/>
    <property type="molecule type" value="Genomic_DNA"/>
</dbReference>
<proteinExistence type="predicted"/>
<keyword evidence="2" id="KW-1185">Reference proteome</keyword>